<comment type="similarity">
    <text evidence="7">Belongs to the binding-protein-dependent transport system permease family.</text>
</comment>
<evidence type="ECO:0000256" key="3">
    <source>
        <dbReference type="ARBA" id="ARBA00022475"/>
    </source>
</evidence>
<dbReference type="InterPro" id="IPR035906">
    <property type="entry name" value="MetI-like_sf"/>
</dbReference>
<dbReference type="SUPFAM" id="SSF161098">
    <property type="entry name" value="MetI-like"/>
    <property type="match status" value="1"/>
</dbReference>
<keyword evidence="2 7" id="KW-0813">Transport</keyword>
<name>A0ABN3FYS6_9ACTN</name>
<evidence type="ECO:0000256" key="6">
    <source>
        <dbReference type="ARBA" id="ARBA00023136"/>
    </source>
</evidence>
<evidence type="ECO:0000256" key="7">
    <source>
        <dbReference type="RuleBase" id="RU363032"/>
    </source>
</evidence>
<evidence type="ECO:0000259" key="9">
    <source>
        <dbReference type="PROSITE" id="PS50928"/>
    </source>
</evidence>
<accession>A0ABN3FYS6</accession>
<feature type="compositionally biased region" description="Low complexity" evidence="8">
    <location>
        <begin position="7"/>
        <end position="20"/>
    </location>
</feature>
<feature type="transmembrane region" description="Helical" evidence="7">
    <location>
        <begin position="244"/>
        <end position="263"/>
    </location>
</feature>
<comment type="subcellular location">
    <subcellularLocation>
        <location evidence="1 7">Cell membrane</location>
        <topology evidence="1 7">Multi-pass membrane protein</topology>
    </subcellularLocation>
</comment>
<dbReference type="PROSITE" id="PS50928">
    <property type="entry name" value="ABC_TM1"/>
    <property type="match status" value="1"/>
</dbReference>
<feature type="transmembrane region" description="Helical" evidence="7">
    <location>
        <begin position="90"/>
        <end position="114"/>
    </location>
</feature>
<feature type="region of interest" description="Disordered" evidence="8">
    <location>
        <begin position="1"/>
        <end position="20"/>
    </location>
</feature>
<evidence type="ECO:0000256" key="8">
    <source>
        <dbReference type="SAM" id="MobiDB-lite"/>
    </source>
</evidence>
<dbReference type="RefSeq" id="WP_344612347.1">
    <property type="nucleotide sequence ID" value="NZ_BAAARV010000019.1"/>
</dbReference>
<comment type="caution">
    <text evidence="10">The sequence shown here is derived from an EMBL/GenBank/DDBJ whole genome shotgun (WGS) entry which is preliminary data.</text>
</comment>
<dbReference type="Proteomes" id="UP001501444">
    <property type="component" value="Unassembled WGS sequence"/>
</dbReference>
<keyword evidence="4 7" id="KW-0812">Transmembrane</keyword>
<feature type="transmembrane region" description="Helical" evidence="7">
    <location>
        <begin position="121"/>
        <end position="143"/>
    </location>
</feature>
<keyword evidence="6 7" id="KW-0472">Membrane</keyword>
<organism evidence="10 11">
    <name type="scientific">Dactylosporangium salmoneum</name>
    <dbReference type="NCBI Taxonomy" id="53361"/>
    <lineage>
        <taxon>Bacteria</taxon>
        <taxon>Bacillati</taxon>
        <taxon>Actinomycetota</taxon>
        <taxon>Actinomycetes</taxon>
        <taxon>Micromonosporales</taxon>
        <taxon>Micromonosporaceae</taxon>
        <taxon>Dactylosporangium</taxon>
    </lineage>
</organism>
<feature type="domain" description="ABC transmembrane type-1" evidence="9">
    <location>
        <begin position="83"/>
        <end position="263"/>
    </location>
</feature>
<evidence type="ECO:0000256" key="2">
    <source>
        <dbReference type="ARBA" id="ARBA00022448"/>
    </source>
</evidence>
<dbReference type="CDD" id="cd06261">
    <property type="entry name" value="TM_PBP2"/>
    <property type="match status" value="1"/>
</dbReference>
<dbReference type="Gene3D" id="1.10.3720.10">
    <property type="entry name" value="MetI-like"/>
    <property type="match status" value="1"/>
</dbReference>
<keyword evidence="11" id="KW-1185">Reference proteome</keyword>
<dbReference type="Pfam" id="PF00528">
    <property type="entry name" value="BPD_transp_1"/>
    <property type="match status" value="1"/>
</dbReference>
<reference evidence="10 11" key="1">
    <citation type="journal article" date="2019" name="Int. J. Syst. Evol. Microbiol.">
        <title>The Global Catalogue of Microorganisms (GCM) 10K type strain sequencing project: providing services to taxonomists for standard genome sequencing and annotation.</title>
        <authorList>
            <consortium name="The Broad Institute Genomics Platform"/>
            <consortium name="The Broad Institute Genome Sequencing Center for Infectious Disease"/>
            <person name="Wu L."/>
            <person name="Ma J."/>
        </authorList>
    </citation>
    <scope>NUCLEOTIDE SEQUENCE [LARGE SCALE GENOMIC DNA]</scope>
    <source>
        <strain evidence="10 11">JCM 3272</strain>
    </source>
</reference>
<feature type="transmembrane region" description="Helical" evidence="7">
    <location>
        <begin position="32"/>
        <end position="49"/>
    </location>
</feature>
<evidence type="ECO:0000256" key="1">
    <source>
        <dbReference type="ARBA" id="ARBA00004651"/>
    </source>
</evidence>
<evidence type="ECO:0000313" key="10">
    <source>
        <dbReference type="EMBL" id="GAA2340509.1"/>
    </source>
</evidence>
<dbReference type="EMBL" id="BAAARV010000019">
    <property type="protein sequence ID" value="GAA2340509.1"/>
    <property type="molecule type" value="Genomic_DNA"/>
</dbReference>
<dbReference type="PANTHER" id="PTHR30151:SF20">
    <property type="entry name" value="ABC TRANSPORTER PERMEASE PROTEIN HI_0355-RELATED"/>
    <property type="match status" value="1"/>
</dbReference>
<evidence type="ECO:0000313" key="11">
    <source>
        <dbReference type="Proteomes" id="UP001501444"/>
    </source>
</evidence>
<dbReference type="InterPro" id="IPR000515">
    <property type="entry name" value="MetI-like"/>
</dbReference>
<keyword evidence="3" id="KW-1003">Cell membrane</keyword>
<sequence>MTTQTVPPAAQARQSPAPRRGLIPDLHERPEFALVPIVFIVVMAAWQYVPGWLGVDDFVLPKPSQIVKIFFEQLGQGPFWHNVWVTVQEAGVGFVIATVVAVLIGTCVAQITLLERTVLPYIVAFQSVPKVALAPMFVVWFGFGMTSKIVMAVIIAFFPILINVIAGLKSADNDKIEMLTSFGASRFQVFRMARFPSALPYIFAGLQSGVVFAILGAIVGEYIGAQEGLGYQLMQANYRFDIPAMFAVLIVLSIMGMIAHGVVKLCQRKFVFWSGDESKRGT</sequence>
<proteinExistence type="inferred from homology"/>
<dbReference type="PANTHER" id="PTHR30151">
    <property type="entry name" value="ALKANE SULFONATE ABC TRANSPORTER-RELATED, MEMBRANE SUBUNIT"/>
    <property type="match status" value="1"/>
</dbReference>
<evidence type="ECO:0000256" key="4">
    <source>
        <dbReference type="ARBA" id="ARBA00022692"/>
    </source>
</evidence>
<evidence type="ECO:0000256" key="5">
    <source>
        <dbReference type="ARBA" id="ARBA00022989"/>
    </source>
</evidence>
<feature type="transmembrane region" description="Helical" evidence="7">
    <location>
        <begin position="149"/>
        <end position="168"/>
    </location>
</feature>
<feature type="transmembrane region" description="Helical" evidence="7">
    <location>
        <begin position="201"/>
        <end position="224"/>
    </location>
</feature>
<protein>
    <submittedName>
        <fullName evidence="10">ABC transporter permease</fullName>
    </submittedName>
</protein>
<keyword evidence="5 7" id="KW-1133">Transmembrane helix</keyword>
<gene>
    <name evidence="10" type="ORF">GCM10010170_023510</name>
</gene>